<proteinExistence type="predicted"/>
<reference evidence="1" key="1">
    <citation type="submission" date="2020-05" db="EMBL/GenBank/DDBJ databases">
        <title>Large-scale comparative analyses of tick genomes elucidate their genetic diversity and vector capacities.</title>
        <authorList>
            <person name="Jia N."/>
            <person name="Wang J."/>
            <person name="Shi W."/>
            <person name="Du L."/>
            <person name="Sun Y."/>
            <person name="Zhan W."/>
            <person name="Jiang J."/>
            <person name="Wang Q."/>
            <person name="Zhang B."/>
            <person name="Ji P."/>
            <person name="Sakyi L.B."/>
            <person name="Cui X."/>
            <person name="Yuan T."/>
            <person name="Jiang B."/>
            <person name="Yang W."/>
            <person name="Lam T.T.-Y."/>
            <person name="Chang Q."/>
            <person name="Ding S."/>
            <person name="Wang X."/>
            <person name="Zhu J."/>
            <person name="Ruan X."/>
            <person name="Zhao L."/>
            <person name="Wei J."/>
            <person name="Que T."/>
            <person name="Du C."/>
            <person name="Cheng J."/>
            <person name="Dai P."/>
            <person name="Han X."/>
            <person name="Huang E."/>
            <person name="Gao Y."/>
            <person name="Liu J."/>
            <person name="Shao H."/>
            <person name="Ye R."/>
            <person name="Li L."/>
            <person name="Wei W."/>
            <person name="Wang X."/>
            <person name="Wang C."/>
            <person name="Yang T."/>
            <person name="Huo Q."/>
            <person name="Li W."/>
            <person name="Guo W."/>
            <person name="Chen H."/>
            <person name="Zhou L."/>
            <person name="Ni X."/>
            <person name="Tian J."/>
            <person name="Zhou Y."/>
            <person name="Sheng Y."/>
            <person name="Liu T."/>
            <person name="Pan Y."/>
            <person name="Xia L."/>
            <person name="Li J."/>
            <person name="Zhao F."/>
            <person name="Cao W."/>
        </authorList>
    </citation>
    <scope>NUCLEOTIDE SEQUENCE</scope>
    <source>
        <strain evidence="1">Dsil-2018</strain>
    </source>
</reference>
<protein>
    <submittedName>
        <fullName evidence="1">Uncharacterized protein</fullName>
    </submittedName>
</protein>
<name>A0ACB8DZY5_DERSI</name>
<dbReference type="EMBL" id="CM023470">
    <property type="protein sequence ID" value="KAH7980104.1"/>
    <property type="molecule type" value="Genomic_DNA"/>
</dbReference>
<organism evidence="1 2">
    <name type="scientific">Dermacentor silvarum</name>
    <name type="common">Tick</name>
    <dbReference type="NCBI Taxonomy" id="543639"/>
    <lineage>
        <taxon>Eukaryota</taxon>
        <taxon>Metazoa</taxon>
        <taxon>Ecdysozoa</taxon>
        <taxon>Arthropoda</taxon>
        <taxon>Chelicerata</taxon>
        <taxon>Arachnida</taxon>
        <taxon>Acari</taxon>
        <taxon>Parasitiformes</taxon>
        <taxon>Ixodida</taxon>
        <taxon>Ixodoidea</taxon>
        <taxon>Ixodidae</taxon>
        <taxon>Rhipicephalinae</taxon>
        <taxon>Dermacentor</taxon>
    </lineage>
</organism>
<accession>A0ACB8DZY5</accession>
<gene>
    <name evidence="1" type="ORF">HPB49_013073</name>
</gene>
<comment type="caution">
    <text evidence="1">The sequence shown here is derived from an EMBL/GenBank/DDBJ whole genome shotgun (WGS) entry which is preliminary data.</text>
</comment>
<sequence length="253" mass="28436">MPKLSNVEVFFLPPNMTAGLQPLHAGMIANFKVMYRRRVLSKSVSLMDMTVHTSMEQPDLKINLLMAMQFIRGAWSSKVGVSMVRNCFRKACFVRGRSDLDEACEVPTDEVMPELWSTVDEDASQLEEFLHADNALVTSELLTDEAIVANPELPGLGFHAERAKQSIYPRLVFLDELGEQVGLSLCLNRPTPLICEHPTPACSGVTEPSERSILWWVDVPTQLSRKWLVVCRSSSPASILCATLCYRFIVVWY</sequence>
<evidence type="ECO:0000313" key="1">
    <source>
        <dbReference type="EMBL" id="KAH7980104.1"/>
    </source>
</evidence>
<dbReference type="Proteomes" id="UP000821865">
    <property type="component" value="Chromosome 1"/>
</dbReference>
<evidence type="ECO:0000313" key="2">
    <source>
        <dbReference type="Proteomes" id="UP000821865"/>
    </source>
</evidence>
<keyword evidence="2" id="KW-1185">Reference proteome</keyword>